<proteinExistence type="predicted"/>
<evidence type="ECO:0008006" key="3">
    <source>
        <dbReference type="Google" id="ProtNLM"/>
    </source>
</evidence>
<organism evidence="1 2">
    <name type="scientific">Qipengyuania citrea</name>
    <dbReference type="NCBI Taxonomy" id="225971"/>
    <lineage>
        <taxon>Bacteria</taxon>
        <taxon>Pseudomonadati</taxon>
        <taxon>Pseudomonadota</taxon>
        <taxon>Alphaproteobacteria</taxon>
        <taxon>Sphingomonadales</taxon>
        <taxon>Erythrobacteraceae</taxon>
        <taxon>Qipengyuania</taxon>
    </lineage>
</organism>
<protein>
    <recommendedName>
        <fullName evidence="3">EF-hand domain-containing protein</fullName>
    </recommendedName>
</protein>
<keyword evidence="2" id="KW-1185">Reference proteome</keyword>
<dbReference type="RefSeq" id="WP_301642308.1">
    <property type="nucleotide sequence ID" value="NZ_CP098494.1"/>
</dbReference>
<reference evidence="1 2" key="1">
    <citation type="submission" date="2022-06" db="EMBL/GenBank/DDBJ databases">
        <authorList>
            <person name="Liu G."/>
        </authorList>
    </citation>
    <scope>NUCLEOTIDE SEQUENCE [LARGE SCALE GENOMIC DNA]</scope>
    <source>
        <strain evidence="1 2">E4</strain>
    </source>
</reference>
<dbReference type="EMBL" id="CP098494">
    <property type="protein sequence ID" value="USA61722.1"/>
    <property type="molecule type" value="Genomic_DNA"/>
</dbReference>
<gene>
    <name evidence="1" type="ORF">NCF85_01690</name>
</gene>
<dbReference type="Proteomes" id="UP001056619">
    <property type="component" value="Chromosome"/>
</dbReference>
<sequence>MDIEFTNKGFRKCLPGQPIFSIAECQKLDRLVRGSGPLTTLPALTNDQLRELQLSLRAIGSLYDADGQINVIKTSIDRKKHFNDVKRKALALLKCFDIDRDDNLDRINLALFTEKHVFHGIEIDGLDLIKSLKILCDVCERMDEEELGNPEPGRKPDGRFHLLIGRLGFEYAVFWGRGVTPASTNDGAQGGPSVRFMHAAAEMITCKKMTQKKVFDAYRAAQTTVPELLSTWEQTRRRKF</sequence>
<evidence type="ECO:0000313" key="1">
    <source>
        <dbReference type="EMBL" id="USA61722.1"/>
    </source>
</evidence>
<evidence type="ECO:0000313" key="2">
    <source>
        <dbReference type="Proteomes" id="UP001056619"/>
    </source>
</evidence>
<accession>A0ABY4U6J5</accession>
<name>A0ABY4U6J5_9SPHN</name>